<reference evidence="1 2" key="1">
    <citation type="submission" date="2019-02" db="EMBL/GenBank/DDBJ databases">
        <title>Genome sequencing of Clostridium botulinum clinical isolates.</title>
        <authorList>
            <person name="Brunt J."/>
            <person name="Van Vliet A.H.M."/>
            <person name="Stringer S.C."/>
            <person name="Grant K.A."/>
            <person name="Carter A.C."/>
            <person name="Peck M.W."/>
        </authorList>
    </citation>
    <scope>NUCLEOTIDE SEQUENCE [LARGE SCALE GENOMIC DNA]</scope>
    <source>
        <strain evidence="1 2">H113700579</strain>
    </source>
</reference>
<accession>A0A6M0SR19</accession>
<organism evidence="1 2">
    <name type="scientific">Clostridium botulinum</name>
    <dbReference type="NCBI Taxonomy" id="1491"/>
    <lineage>
        <taxon>Bacteria</taxon>
        <taxon>Bacillati</taxon>
        <taxon>Bacillota</taxon>
        <taxon>Clostridia</taxon>
        <taxon>Eubacteriales</taxon>
        <taxon>Clostridiaceae</taxon>
        <taxon>Clostridium</taxon>
    </lineage>
</organism>
<dbReference type="Proteomes" id="UP000472355">
    <property type="component" value="Unassembled WGS sequence"/>
</dbReference>
<sequence length="105" mass="12115">MLFKKAYKYLATLKGSILTIKELNDTISQTEQFQDPVDGYLLTDCIVDNKYCSFNSFADDKGNVILIDISFNDVKDFETIKEMSWDNIDECDNFIVQVTDVTLYN</sequence>
<proteinExistence type="predicted"/>
<dbReference type="AlphaFoldDB" id="A0A6M0SR19"/>
<protein>
    <submittedName>
        <fullName evidence="1">Uncharacterized protein</fullName>
    </submittedName>
</protein>
<gene>
    <name evidence="1" type="ORF">EXM65_12900</name>
</gene>
<comment type="caution">
    <text evidence="1">The sequence shown here is derived from an EMBL/GenBank/DDBJ whole genome shotgun (WGS) entry which is preliminary data.</text>
</comment>
<dbReference type="EMBL" id="SGKU01000039">
    <property type="protein sequence ID" value="NFA43448.1"/>
    <property type="molecule type" value="Genomic_DNA"/>
</dbReference>
<evidence type="ECO:0000313" key="2">
    <source>
        <dbReference type="Proteomes" id="UP000472355"/>
    </source>
</evidence>
<name>A0A6M0SR19_CLOBO</name>
<evidence type="ECO:0000313" key="1">
    <source>
        <dbReference type="EMBL" id="NFA43448.1"/>
    </source>
</evidence>